<gene>
    <name evidence="1" type="ORF">FHX39_002813</name>
</gene>
<comment type="caution">
    <text evidence="1">The sequence shown here is derived from an EMBL/GenBank/DDBJ whole genome shotgun (WGS) entry which is preliminary data.</text>
</comment>
<dbReference type="AlphaFoldDB" id="A0A7W5JX10"/>
<organism evidence="1 2">
    <name type="scientific">Microlunatus antarcticus</name>
    <dbReference type="NCBI Taxonomy" id="53388"/>
    <lineage>
        <taxon>Bacteria</taxon>
        <taxon>Bacillati</taxon>
        <taxon>Actinomycetota</taxon>
        <taxon>Actinomycetes</taxon>
        <taxon>Propionibacteriales</taxon>
        <taxon>Propionibacteriaceae</taxon>
        <taxon>Microlunatus</taxon>
    </lineage>
</organism>
<dbReference type="RefSeq" id="WP_198423404.1">
    <property type="nucleotide sequence ID" value="NZ_JACHZG010000001.1"/>
</dbReference>
<evidence type="ECO:0000313" key="1">
    <source>
        <dbReference type="EMBL" id="MBB3327869.1"/>
    </source>
</evidence>
<evidence type="ECO:0000313" key="2">
    <source>
        <dbReference type="Proteomes" id="UP000565572"/>
    </source>
</evidence>
<reference evidence="1 2" key="1">
    <citation type="submission" date="2020-08" db="EMBL/GenBank/DDBJ databases">
        <title>Sequencing the genomes of 1000 actinobacteria strains.</title>
        <authorList>
            <person name="Klenk H.-P."/>
        </authorList>
    </citation>
    <scope>NUCLEOTIDE SEQUENCE [LARGE SCALE GENOMIC DNA]</scope>
    <source>
        <strain evidence="1 2">DSM 11053</strain>
    </source>
</reference>
<name>A0A7W5JX10_9ACTN</name>
<dbReference type="InterPro" id="IPR029058">
    <property type="entry name" value="AB_hydrolase_fold"/>
</dbReference>
<proteinExistence type="predicted"/>
<dbReference type="Gene3D" id="3.40.50.1820">
    <property type="entry name" value="alpha/beta hydrolase"/>
    <property type="match status" value="1"/>
</dbReference>
<dbReference type="GO" id="GO:0016787">
    <property type="term" value="F:hydrolase activity"/>
    <property type="evidence" value="ECO:0007669"/>
    <property type="project" value="UniProtKB-KW"/>
</dbReference>
<dbReference type="Proteomes" id="UP000565572">
    <property type="component" value="Unassembled WGS sequence"/>
</dbReference>
<accession>A0A7W5JX10</accession>
<dbReference type="SUPFAM" id="SSF53474">
    <property type="entry name" value="alpha/beta-Hydrolases"/>
    <property type="match status" value="1"/>
</dbReference>
<protein>
    <submittedName>
        <fullName evidence="1">Alpha-beta hydrolase superfamily lysophospholipase</fullName>
    </submittedName>
</protein>
<keyword evidence="2" id="KW-1185">Reference proteome</keyword>
<keyword evidence="1" id="KW-0378">Hydrolase</keyword>
<sequence>MSTTTLADVRPDAVTELDTVEWREPAGLNPRGTLVVLGGRGEPPEVYARFAARLSADAYRVVVVSTADPAGPAARTEITALLADPALVAPVVLVGSDTGARLALDLVGTADARPAALVLAGLPVGGPAAGASWPTDEIGARTACPTHQGVMRQSSRGSLADRPVLPRLARSLDLRGVPVLAVHGADDAISPLPAVLDVYRGAGVPEVHVVAEGRHDILNDVTHRSVAATLVLFLERLRLSSADDRGLAPLVVTTSTARPGR</sequence>
<dbReference type="EMBL" id="JACHZG010000001">
    <property type="protein sequence ID" value="MBB3327869.1"/>
    <property type="molecule type" value="Genomic_DNA"/>
</dbReference>